<sequence length="65" mass="7430">MQFTDFETGDLLNIRGHAALHDLPKYQEEYTGNLVSIHVEEVSRTAAAFPHRYNLVSFSDRNPPI</sequence>
<dbReference type="EMBL" id="LQBP01000002">
    <property type="protein sequence ID" value="KUJ81367.1"/>
    <property type="molecule type" value="Genomic_DNA"/>
</dbReference>
<dbReference type="RefSeq" id="WP_068333875.1">
    <property type="nucleotide sequence ID" value="NZ_LQBP01000002.1"/>
</dbReference>
<comment type="caution">
    <text evidence="1">The sequence shown here is derived from an EMBL/GenBank/DDBJ whole genome shotgun (WGS) entry which is preliminary data.</text>
</comment>
<proteinExistence type="predicted"/>
<dbReference type="Proteomes" id="UP000053690">
    <property type="component" value="Unassembled WGS sequence"/>
</dbReference>
<protein>
    <submittedName>
        <fullName evidence="1">Uncharacterized protein</fullName>
    </submittedName>
</protein>
<dbReference type="AlphaFoldDB" id="A0A0X3U064"/>
<reference evidence="2" key="1">
    <citation type="submission" date="2015-12" db="EMBL/GenBank/DDBJ databases">
        <authorList>
            <person name="Zhang G."/>
            <person name="Stingl U."/>
        </authorList>
    </citation>
    <scope>NUCLEOTIDE SEQUENCE [LARGE SCALE GENOMIC DNA]</scope>
    <source>
        <strain evidence="2">ZGT108</strain>
    </source>
</reference>
<gene>
    <name evidence="1" type="ORF">AVO44_05830</name>
</gene>
<evidence type="ECO:0000313" key="2">
    <source>
        <dbReference type="Proteomes" id="UP000053690"/>
    </source>
</evidence>
<dbReference type="STRING" id="1685378.AVO44_05830"/>
<organism evidence="1 2">
    <name type="scientific">Ruegeria profundi</name>
    <dbReference type="NCBI Taxonomy" id="1685378"/>
    <lineage>
        <taxon>Bacteria</taxon>
        <taxon>Pseudomonadati</taxon>
        <taxon>Pseudomonadota</taxon>
        <taxon>Alphaproteobacteria</taxon>
        <taxon>Rhodobacterales</taxon>
        <taxon>Roseobacteraceae</taxon>
        <taxon>Ruegeria</taxon>
    </lineage>
</organism>
<keyword evidence="2" id="KW-1185">Reference proteome</keyword>
<accession>A0A0X3U064</accession>
<name>A0A0X3U064_9RHOB</name>
<evidence type="ECO:0000313" key="1">
    <source>
        <dbReference type="EMBL" id="KUJ81367.1"/>
    </source>
</evidence>